<reference evidence="1" key="1">
    <citation type="journal article" date="2012" name="Nat. Commun.">
        <title>The genome of Prunus mume.</title>
        <authorList>
            <person name="Zhang Q."/>
            <person name="Chen W."/>
            <person name="Sun L."/>
            <person name="Zhao F."/>
            <person name="Huang B."/>
            <person name="Yang W."/>
            <person name="Tao Y."/>
            <person name="Wang J."/>
            <person name="Yuan Z."/>
            <person name="Fan G."/>
            <person name="Xing Z."/>
            <person name="Han C."/>
            <person name="Pan H."/>
            <person name="Zhong X."/>
            <person name="Shi W."/>
            <person name="Liang X."/>
            <person name="Du D."/>
            <person name="Sun F."/>
            <person name="Xu Z."/>
            <person name="Hao R."/>
            <person name="Lv T."/>
            <person name="Lv Y."/>
            <person name="Zheng Z."/>
            <person name="Sun M."/>
            <person name="Luo L."/>
            <person name="Cai M."/>
            <person name="Gao Y."/>
            <person name="Wang J."/>
            <person name="Yin Y."/>
            <person name="Xu X."/>
            <person name="Cheng T."/>
            <person name="Wang J."/>
        </authorList>
    </citation>
    <scope>NUCLEOTIDE SEQUENCE [LARGE SCALE GENOMIC DNA]</scope>
</reference>
<dbReference type="PANTHER" id="PTHR35317:SF32">
    <property type="entry name" value="DUF4219 DOMAIN-CONTAINING PROTEIN"/>
    <property type="match status" value="1"/>
</dbReference>
<evidence type="ECO:0000313" key="1">
    <source>
        <dbReference type="Proteomes" id="UP000694861"/>
    </source>
</evidence>
<proteinExistence type="predicted"/>
<reference evidence="2" key="2">
    <citation type="submission" date="2025-08" db="UniProtKB">
        <authorList>
            <consortium name="RefSeq"/>
        </authorList>
    </citation>
    <scope>IDENTIFICATION</scope>
</reference>
<protein>
    <submittedName>
        <fullName evidence="2">Uncharacterized protein LOC107880697</fullName>
    </submittedName>
</protein>
<keyword evidence="1" id="KW-1185">Reference proteome</keyword>
<accession>A0ABM1LLJ3</accession>
<dbReference type="RefSeq" id="XP_016648270.1">
    <property type="nucleotide sequence ID" value="XM_016792784.1"/>
</dbReference>
<dbReference type="GeneID" id="107880697"/>
<dbReference type="PANTHER" id="PTHR35317">
    <property type="entry name" value="OS04G0629600 PROTEIN"/>
    <property type="match status" value="1"/>
</dbReference>
<name>A0ABM1LLJ3_PRUMU</name>
<sequence>MAEQDGKLYRLITALMEQSGQLIALACEYLYIHRLNHNSIETLTGSNYSKWKQDLEISLGFLDYDFVLREKPPQEPAADASAETKTKFAKWEKANKMAMLIMQRAMSSSVKGSIPKSKNAQQYYESIAQRFKESEKAVKSSLLNQLIDMKYDGQGYVRAHIMNLIDIGTKLQELDMTVDEDMMVHFALNSLPKEFKSLKETYIAQKETWTLNDLITIYVQQEHNIIREKGAKMVNMVQTK</sequence>
<organism evidence="1 2">
    <name type="scientific">Prunus mume</name>
    <name type="common">Japanese apricot</name>
    <name type="synonym">Armeniaca mume</name>
    <dbReference type="NCBI Taxonomy" id="102107"/>
    <lineage>
        <taxon>Eukaryota</taxon>
        <taxon>Viridiplantae</taxon>
        <taxon>Streptophyta</taxon>
        <taxon>Embryophyta</taxon>
        <taxon>Tracheophyta</taxon>
        <taxon>Spermatophyta</taxon>
        <taxon>Magnoliopsida</taxon>
        <taxon>eudicotyledons</taxon>
        <taxon>Gunneridae</taxon>
        <taxon>Pentapetalae</taxon>
        <taxon>rosids</taxon>
        <taxon>fabids</taxon>
        <taxon>Rosales</taxon>
        <taxon>Rosaceae</taxon>
        <taxon>Amygdaloideae</taxon>
        <taxon>Amygdaleae</taxon>
        <taxon>Prunus</taxon>
    </lineage>
</organism>
<gene>
    <name evidence="2" type="primary">LOC107880697</name>
</gene>
<dbReference type="Pfam" id="PF14223">
    <property type="entry name" value="Retrotran_gag_2"/>
    <property type="match status" value="1"/>
</dbReference>
<dbReference type="Proteomes" id="UP000694861">
    <property type="component" value="Linkage group LG3"/>
</dbReference>
<evidence type="ECO:0000313" key="2">
    <source>
        <dbReference type="RefSeq" id="XP_016648270.1"/>
    </source>
</evidence>